<name>A0ABW3TIU7_9MICO</name>
<dbReference type="EMBL" id="JBHTLY010000001">
    <property type="protein sequence ID" value="MFD1200671.1"/>
    <property type="molecule type" value="Genomic_DNA"/>
</dbReference>
<organism evidence="1 2">
    <name type="scientific">Leucobacter albus</name>
    <dbReference type="NCBI Taxonomy" id="272210"/>
    <lineage>
        <taxon>Bacteria</taxon>
        <taxon>Bacillati</taxon>
        <taxon>Actinomycetota</taxon>
        <taxon>Actinomycetes</taxon>
        <taxon>Micrococcales</taxon>
        <taxon>Microbacteriaceae</taxon>
        <taxon>Leucobacter</taxon>
    </lineage>
</organism>
<evidence type="ECO:0000313" key="1">
    <source>
        <dbReference type="EMBL" id="MFD1200671.1"/>
    </source>
</evidence>
<keyword evidence="2" id="KW-1185">Reference proteome</keyword>
<dbReference type="InterPro" id="IPR011235">
    <property type="entry name" value="MepB-like"/>
</dbReference>
<gene>
    <name evidence="1" type="ORF">ACFQ3U_02030</name>
</gene>
<comment type="caution">
    <text evidence="1">The sequence shown here is derived from an EMBL/GenBank/DDBJ whole genome shotgun (WGS) entry which is preliminary data.</text>
</comment>
<protein>
    <submittedName>
        <fullName evidence="1">MepB family protein</fullName>
    </submittedName>
</protein>
<dbReference type="Pfam" id="PF08877">
    <property type="entry name" value="MepB-like"/>
    <property type="match status" value="1"/>
</dbReference>
<accession>A0ABW3TIU7</accession>
<sequence>MGFLSFERYIAGLGAGAPAAEGPWGEEQNSDYESGLVRLGGELWRIRTARVTPTKPGAFLAVWERGPDGQTRPFAEGGGVAGLLVLVDEPTLSGETLRGVFRFSERMLVEQGIVRSAAKPGKRGFRVYPSWCVGLNTQAQRTQRAQAAAFTRLA</sequence>
<proteinExistence type="predicted"/>
<dbReference type="RefSeq" id="WP_343959094.1">
    <property type="nucleotide sequence ID" value="NZ_BAAAKZ010000003.1"/>
</dbReference>
<dbReference type="InterPro" id="IPR038231">
    <property type="entry name" value="MepB-like_sf"/>
</dbReference>
<dbReference type="Proteomes" id="UP001597181">
    <property type="component" value="Unassembled WGS sequence"/>
</dbReference>
<dbReference type="Gene3D" id="3.40.1350.140">
    <property type="entry name" value="MepB-like"/>
    <property type="match status" value="1"/>
</dbReference>
<reference evidence="2" key="1">
    <citation type="journal article" date="2019" name="Int. J. Syst. Evol. Microbiol.">
        <title>The Global Catalogue of Microorganisms (GCM) 10K type strain sequencing project: providing services to taxonomists for standard genome sequencing and annotation.</title>
        <authorList>
            <consortium name="The Broad Institute Genomics Platform"/>
            <consortium name="The Broad Institute Genome Sequencing Center for Infectious Disease"/>
            <person name="Wu L."/>
            <person name="Ma J."/>
        </authorList>
    </citation>
    <scope>NUCLEOTIDE SEQUENCE [LARGE SCALE GENOMIC DNA]</scope>
    <source>
        <strain evidence="2">CCUG 50213</strain>
    </source>
</reference>
<evidence type="ECO:0000313" key="2">
    <source>
        <dbReference type="Proteomes" id="UP001597181"/>
    </source>
</evidence>